<dbReference type="InterPro" id="IPR052017">
    <property type="entry name" value="TSUP"/>
</dbReference>
<keyword evidence="4 8" id="KW-1003">Cell membrane</keyword>
<dbReference type="AlphaFoldDB" id="A0A7T4R2Y9"/>
<evidence type="ECO:0000256" key="6">
    <source>
        <dbReference type="ARBA" id="ARBA00022989"/>
    </source>
</evidence>
<gene>
    <name evidence="9" type="ORF">I6N98_05870</name>
</gene>
<sequence length="254" mass="26768">MLYELTPQFIVLLIAIGGIAGVINTLAGGGSNLTLPALMVLGLPADVANATNRVGVLVQAVTVVRGFDRHQQLPRGDLRAVVWPTVVGSVLGSAAAAFAPTVWLKPALLTAMLGMAALVLLRPDVVAPPPGTTPYRVDQRPSARWVLLLAGVYGGFVQAGVGFILIAALAGALRYDLVKTNALKMLCTLFLTIVSMALFIWQDMVAWVPGLVLALGTMIGGRLGVRLALKASQRALKWFLFVMTLCASAAAMWL</sequence>
<dbReference type="InterPro" id="IPR002781">
    <property type="entry name" value="TM_pro_TauE-like"/>
</dbReference>
<evidence type="ECO:0000313" key="9">
    <source>
        <dbReference type="EMBL" id="QQD19379.1"/>
    </source>
</evidence>
<evidence type="ECO:0000256" key="1">
    <source>
        <dbReference type="ARBA" id="ARBA00004651"/>
    </source>
</evidence>
<feature type="transmembrane region" description="Helical" evidence="8">
    <location>
        <begin position="81"/>
        <end position="99"/>
    </location>
</feature>
<keyword evidence="7 8" id="KW-0472">Membrane</keyword>
<evidence type="ECO:0000256" key="5">
    <source>
        <dbReference type="ARBA" id="ARBA00022692"/>
    </source>
</evidence>
<evidence type="ECO:0000256" key="7">
    <source>
        <dbReference type="ARBA" id="ARBA00023136"/>
    </source>
</evidence>
<dbReference type="PANTHER" id="PTHR30269">
    <property type="entry name" value="TRANSMEMBRANE PROTEIN YFCA"/>
    <property type="match status" value="1"/>
</dbReference>
<feature type="transmembrane region" description="Helical" evidence="8">
    <location>
        <begin position="106"/>
        <end position="125"/>
    </location>
</feature>
<dbReference type="KEGG" id="snan:I6N98_05870"/>
<dbReference type="GO" id="GO:0005886">
    <property type="term" value="C:plasma membrane"/>
    <property type="evidence" value="ECO:0007669"/>
    <property type="project" value="UniProtKB-SubCell"/>
</dbReference>
<evidence type="ECO:0000256" key="4">
    <source>
        <dbReference type="ARBA" id="ARBA00022475"/>
    </source>
</evidence>
<keyword evidence="3" id="KW-0813">Transport</keyword>
<protein>
    <recommendedName>
        <fullName evidence="8">Probable membrane transporter protein</fullName>
    </recommendedName>
</protein>
<dbReference type="EMBL" id="CP066167">
    <property type="protein sequence ID" value="QQD19379.1"/>
    <property type="molecule type" value="Genomic_DNA"/>
</dbReference>
<keyword evidence="10" id="KW-1185">Reference proteome</keyword>
<accession>A0A7T4R2Y9</accession>
<keyword evidence="5 8" id="KW-0812">Transmembrane</keyword>
<feature type="transmembrane region" description="Helical" evidence="8">
    <location>
        <begin position="207"/>
        <end position="229"/>
    </location>
</feature>
<proteinExistence type="inferred from homology"/>
<reference evidence="9 10" key="1">
    <citation type="submission" date="2020-12" db="EMBL/GenBank/DDBJ databases">
        <authorList>
            <person name="Shan Y."/>
        </authorList>
    </citation>
    <scope>NUCLEOTIDE SEQUENCE [LARGE SCALE GENOMIC DNA]</scope>
    <source>
        <strain evidence="10">csc3.9</strain>
    </source>
</reference>
<evidence type="ECO:0000256" key="8">
    <source>
        <dbReference type="RuleBase" id="RU363041"/>
    </source>
</evidence>
<feature type="transmembrane region" description="Helical" evidence="8">
    <location>
        <begin position="236"/>
        <end position="253"/>
    </location>
</feature>
<dbReference type="RefSeq" id="WP_198570864.1">
    <property type="nucleotide sequence ID" value="NZ_CP066167.1"/>
</dbReference>
<keyword evidence="6 8" id="KW-1133">Transmembrane helix</keyword>
<comment type="similarity">
    <text evidence="2 8">Belongs to the 4-toluene sulfonate uptake permease (TSUP) (TC 2.A.102) family.</text>
</comment>
<evidence type="ECO:0000256" key="3">
    <source>
        <dbReference type="ARBA" id="ARBA00022448"/>
    </source>
</evidence>
<evidence type="ECO:0000313" key="10">
    <source>
        <dbReference type="Proteomes" id="UP000596063"/>
    </source>
</evidence>
<dbReference type="Proteomes" id="UP000596063">
    <property type="component" value="Chromosome"/>
</dbReference>
<dbReference type="Pfam" id="PF01925">
    <property type="entry name" value="TauE"/>
    <property type="match status" value="1"/>
</dbReference>
<feature type="transmembrane region" description="Helical" evidence="8">
    <location>
        <begin position="182"/>
        <end position="201"/>
    </location>
</feature>
<feature type="transmembrane region" description="Helical" evidence="8">
    <location>
        <begin position="9"/>
        <end position="29"/>
    </location>
</feature>
<name>A0A7T4R2Y9_9GAMM</name>
<organism evidence="9 10">
    <name type="scientific">Spongiibacter nanhainus</name>
    <dbReference type="NCBI Taxonomy" id="2794344"/>
    <lineage>
        <taxon>Bacteria</taxon>
        <taxon>Pseudomonadati</taxon>
        <taxon>Pseudomonadota</taxon>
        <taxon>Gammaproteobacteria</taxon>
        <taxon>Cellvibrionales</taxon>
        <taxon>Spongiibacteraceae</taxon>
        <taxon>Spongiibacter</taxon>
    </lineage>
</organism>
<evidence type="ECO:0000256" key="2">
    <source>
        <dbReference type="ARBA" id="ARBA00009142"/>
    </source>
</evidence>
<comment type="subcellular location">
    <subcellularLocation>
        <location evidence="1 8">Cell membrane</location>
        <topology evidence="1 8">Multi-pass membrane protein</topology>
    </subcellularLocation>
</comment>
<feature type="transmembrane region" description="Helical" evidence="8">
    <location>
        <begin position="145"/>
        <end position="170"/>
    </location>
</feature>
<dbReference type="PANTHER" id="PTHR30269:SF0">
    <property type="entry name" value="MEMBRANE TRANSPORTER PROTEIN YFCA-RELATED"/>
    <property type="match status" value="1"/>
</dbReference>